<evidence type="ECO:0000313" key="2">
    <source>
        <dbReference type="Proteomes" id="UP000004095"/>
    </source>
</evidence>
<dbReference type="RefSeq" id="WP_004155642.1">
    <property type="nucleotide sequence ID" value="NZ_AAWS01000009.1"/>
</dbReference>
<dbReference type="Proteomes" id="UP000004095">
    <property type="component" value="Unassembled WGS sequence"/>
</dbReference>
<protein>
    <submittedName>
        <fullName evidence="1">Uncharacterized protein</fullName>
    </submittedName>
</protein>
<evidence type="ECO:0000313" key="1">
    <source>
        <dbReference type="EMBL" id="EAY29823.1"/>
    </source>
</evidence>
<accession>A1ZIF5</accession>
<dbReference type="EMBL" id="AAWS01000009">
    <property type="protein sequence ID" value="EAY29823.1"/>
    <property type="molecule type" value="Genomic_DNA"/>
</dbReference>
<reference evidence="1 2" key="1">
    <citation type="submission" date="2007-01" db="EMBL/GenBank/DDBJ databases">
        <authorList>
            <person name="Haygood M."/>
            <person name="Podell S."/>
            <person name="Anderson C."/>
            <person name="Hopkinson B."/>
            <person name="Roe K."/>
            <person name="Barbeau K."/>
            <person name="Gaasterland T."/>
            <person name="Ferriera S."/>
            <person name="Johnson J."/>
            <person name="Kravitz S."/>
            <person name="Beeson K."/>
            <person name="Sutton G."/>
            <person name="Rogers Y.-H."/>
            <person name="Friedman R."/>
            <person name="Frazier M."/>
            <person name="Venter J.C."/>
        </authorList>
    </citation>
    <scope>NUCLEOTIDE SEQUENCE [LARGE SCALE GENOMIC DNA]</scope>
    <source>
        <strain evidence="1 2">ATCC 23134</strain>
    </source>
</reference>
<organism evidence="1 2">
    <name type="scientific">Microscilla marina ATCC 23134</name>
    <dbReference type="NCBI Taxonomy" id="313606"/>
    <lineage>
        <taxon>Bacteria</taxon>
        <taxon>Pseudomonadati</taxon>
        <taxon>Bacteroidota</taxon>
        <taxon>Cytophagia</taxon>
        <taxon>Cytophagales</taxon>
        <taxon>Microscillaceae</taxon>
        <taxon>Microscilla</taxon>
    </lineage>
</organism>
<proteinExistence type="predicted"/>
<dbReference type="AlphaFoldDB" id="A1ZIF5"/>
<comment type="caution">
    <text evidence="1">The sequence shown here is derived from an EMBL/GenBank/DDBJ whole genome shotgun (WGS) entry which is preliminary data.</text>
</comment>
<gene>
    <name evidence="1" type="ORF">M23134_05696</name>
</gene>
<name>A1ZIF5_MICM2</name>
<sequence>MNQQKQPQQKQLPTLYCTVGLPFSGKEAWAACQGLPVVSLTANETVVGSKATNKTKATTDPLAFTRQLIECLFAAGNQVVILLAENLSEKEQEYWQNPDAWQTVFRKFQISEKEALRKATLVGAGKPELNRIKELAKHAETLKVNT</sequence>
<keyword evidence="2" id="KW-1185">Reference proteome</keyword>